<dbReference type="Pfam" id="PF05485">
    <property type="entry name" value="THAP"/>
    <property type="match status" value="1"/>
</dbReference>
<evidence type="ECO:0000256" key="1">
    <source>
        <dbReference type="ARBA" id="ARBA00022723"/>
    </source>
</evidence>
<evidence type="ECO:0000313" key="7">
    <source>
        <dbReference type="Ensembl" id="ENSSANP00000042344.1"/>
    </source>
</evidence>
<proteinExistence type="predicted"/>
<feature type="domain" description="THAP-type" evidence="6">
    <location>
        <begin position="1"/>
        <end position="85"/>
    </location>
</feature>
<organism evidence="7 8">
    <name type="scientific">Sinocyclocheilus anshuiensis</name>
    <dbReference type="NCBI Taxonomy" id="1608454"/>
    <lineage>
        <taxon>Eukaryota</taxon>
        <taxon>Metazoa</taxon>
        <taxon>Chordata</taxon>
        <taxon>Craniata</taxon>
        <taxon>Vertebrata</taxon>
        <taxon>Euteleostomi</taxon>
        <taxon>Actinopterygii</taxon>
        <taxon>Neopterygii</taxon>
        <taxon>Teleostei</taxon>
        <taxon>Ostariophysi</taxon>
        <taxon>Cypriniformes</taxon>
        <taxon>Cyprinidae</taxon>
        <taxon>Cyprininae</taxon>
        <taxon>Sinocyclocheilus</taxon>
    </lineage>
</organism>
<dbReference type="PANTHER" id="PTHR46927">
    <property type="entry name" value="AGAP005574-PA"/>
    <property type="match status" value="1"/>
</dbReference>
<dbReference type="GO" id="GO:0003677">
    <property type="term" value="F:DNA binding"/>
    <property type="evidence" value="ECO:0007669"/>
    <property type="project" value="UniProtKB-UniRule"/>
</dbReference>
<dbReference type="Ensembl" id="ENSSANT00000045058.1">
    <property type="protein sequence ID" value="ENSSANP00000042344.1"/>
    <property type="gene ID" value="ENSSANG00000021450.1"/>
</dbReference>
<evidence type="ECO:0000256" key="4">
    <source>
        <dbReference type="ARBA" id="ARBA00023125"/>
    </source>
</evidence>
<dbReference type="SUPFAM" id="SSF57716">
    <property type="entry name" value="Glucocorticoid receptor-like (DNA-binding domain)"/>
    <property type="match status" value="1"/>
</dbReference>
<dbReference type="GO" id="GO:0008270">
    <property type="term" value="F:zinc ion binding"/>
    <property type="evidence" value="ECO:0007669"/>
    <property type="project" value="UniProtKB-KW"/>
</dbReference>
<evidence type="ECO:0000313" key="8">
    <source>
        <dbReference type="Proteomes" id="UP000472260"/>
    </source>
</evidence>
<dbReference type="SMART" id="SM00980">
    <property type="entry name" value="THAP"/>
    <property type="match status" value="1"/>
</dbReference>
<dbReference type="AlphaFoldDB" id="A0A671NGK2"/>
<protein>
    <recommendedName>
        <fullName evidence="6">THAP-type domain-containing protein</fullName>
    </recommendedName>
</protein>
<keyword evidence="2 5" id="KW-0863">Zinc-finger</keyword>
<dbReference type="SMART" id="SM00692">
    <property type="entry name" value="DM3"/>
    <property type="match status" value="1"/>
</dbReference>
<evidence type="ECO:0000259" key="6">
    <source>
        <dbReference type="PROSITE" id="PS50950"/>
    </source>
</evidence>
<keyword evidence="4 5" id="KW-0238">DNA-binding</keyword>
<dbReference type="PROSITE" id="PS50950">
    <property type="entry name" value="ZF_THAP"/>
    <property type="match status" value="1"/>
</dbReference>
<evidence type="ECO:0000256" key="3">
    <source>
        <dbReference type="ARBA" id="ARBA00022833"/>
    </source>
</evidence>
<dbReference type="InterPro" id="IPR038441">
    <property type="entry name" value="THAP_Znf_sf"/>
</dbReference>
<accession>A0A671NGK2</accession>
<dbReference type="Proteomes" id="UP000472260">
    <property type="component" value="Unassembled WGS sequence"/>
</dbReference>
<keyword evidence="1" id="KW-0479">Metal-binding</keyword>
<sequence length="108" mass="11946">MPLKIAKYCAVPGCGRTQSLHNLPSDSNNRNAWLNFFNEVSAHVSKALSICSLHFTADSFVNKTQVDTGFAERLKLKSNAVPSILDTVPILDFWGPYAKLRGWGASYE</sequence>
<reference evidence="7" key="1">
    <citation type="submission" date="2025-08" db="UniProtKB">
        <authorList>
            <consortium name="Ensembl"/>
        </authorList>
    </citation>
    <scope>IDENTIFICATION</scope>
</reference>
<reference evidence="7" key="2">
    <citation type="submission" date="2025-09" db="UniProtKB">
        <authorList>
            <consortium name="Ensembl"/>
        </authorList>
    </citation>
    <scope>IDENTIFICATION</scope>
</reference>
<evidence type="ECO:0000256" key="5">
    <source>
        <dbReference type="PROSITE-ProRule" id="PRU00309"/>
    </source>
</evidence>
<name>A0A671NGK2_9TELE</name>
<keyword evidence="8" id="KW-1185">Reference proteome</keyword>
<dbReference type="InterPro" id="IPR006612">
    <property type="entry name" value="THAP_Znf"/>
</dbReference>
<dbReference type="Gene3D" id="6.20.210.20">
    <property type="entry name" value="THAP domain"/>
    <property type="match status" value="1"/>
</dbReference>
<evidence type="ECO:0000256" key="2">
    <source>
        <dbReference type="ARBA" id="ARBA00022771"/>
    </source>
</evidence>
<dbReference type="InterPro" id="IPR052224">
    <property type="entry name" value="THAP_domain_protein"/>
</dbReference>
<keyword evidence="3" id="KW-0862">Zinc</keyword>
<dbReference type="PANTHER" id="PTHR46927:SF3">
    <property type="entry name" value="THAP-TYPE DOMAIN-CONTAINING PROTEIN"/>
    <property type="match status" value="1"/>
</dbReference>